<keyword evidence="1" id="KW-0812">Transmembrane</keyword>
<dbReference type="AlphaFoldDB" id="A0A517VW18"/>
<accession>A0A517VW18</accession>
<keyword evidence="1" id="KW-0472">Membrane</keyword>
<evidence type="ECO:0000313" key="2">
    <source>
        <dbReference type="EMBL" id="QDT97187.1"/>
    </source>
</evidence>
<organism evidence="2 3">
    <name type="scientific">Gimesia aquarii</name>
    <dbReference type="NCBI Taxonomy" id="2527964"/>
    <lineage>
        <taxon>Bacteria</taxon>
        <taxon>Pseudomonadati</taxon>
        <taxon>Planctomycetota</taxon>
        <taxon>Planctomycetia</taxon>
        <taxon>Planctomycetales</taxon>
        <taxon>Planctomycetaceae</taxon>
        <taxon>Gimesia</taxon>
    </lineage>
</organism>
<keyword evidence="1" id="KW-1133">Transmembrane helix</keyword>
<evidence type="ECO:0000256" key="1">
    <source>
        <dbReference type="SAM" id="Phobius"/>
    </source>
</evidence>
<feature type="transmembrane region" description="Helical" evidence="1">
    <location>
        <begin position="12"/>
        <end position="37"/>
    </location>
</feature>
<dbReference type="Proteomes" id="UP000318704">
    <property type="component" value="Chromosome"/>
</dbReference>
<dbReference type="KEGG" id="gaw:V144x_26580"/>
<gene>
    <name evidence="2" type="ORF">V144x_26580</name>
</gene>
<evidence type="ECO:0000313" key="3">
    <source>
        <dbReference type="Proteomes" id="UP000318704"/>
    </source>
</evidence>
<name>A0A517VW18_9PLAN</name>
<proteinExistence type="predicted"/>
<reference evidence="2 3" key="1">
    <citation type="submission" date="2019-03" db="EMBL/GenBank/DDBJ databases">
        <title>Deep-cultivation of Planctomycetes and their phenomic and genomic characterization uncovers novel biology.</title>
        <authorList>
            <person name="Wiegand S."/>
            <person name="Jogler M."/>
            <person name="Boedeker C."/>
            <person name="Pinto D."/>
            <person name="Vollmers J."/>
            <person name="Rivas-Marin E."/>
            <person name="Kohn T."/>
            <person name="Peeters S.H."/>
            <person name="Heuer A."/>
            <person name="Rast P."/>
            <person name="Oberbeckmann S."/>
            <person name="Bunk B."/>
            <person name="Jeske O."/>
            <person name="Meyerdierks A."/>
            <person name="Storesund J.E."/>
            <person name="Kallscheuer N."/>
            <person name="Luecker S."/>
            <person name="Lage O.M."/>
            <person name="Pohl T."/>
            <person name="Merkel B.J."/>
            <person name="Hornburger P."/>
            <person name="Mueller R.-W."/>
            <person name="Bruemmer F."/>
            <person name="Labrenz M."/>
            <person name="Spormann A.M."/>
            <person name="Op den Camp H."/>
            <person name="Overmann J."/>
            <person name="Amann R."/>
            <person name="Jetten M.S.M."/>
            <person name="Mascher T."/>
            <person name="Medema M.H."/>
            <person name="Devos D.P."/>
            <person name="Kaster A.-K."/>
            <person name="Ovreas L."/>
            <person name="Rohde M."/>
            <person name="Galperin M.Y."/>
            <person name="Jogler C."/>
        </authorList>
    </citation>
    <scope>NUCLEOTIDE SEQUENCE [LARGE SCALE GENOMIC DNA]</scope>
    <source>
        <strain evidence="2 3">V144</strain>
    </source>
</reference>
<dbReference type="EMBL" id="CP037920">
    <property type="protein sequence ID" value="QDT97187.1"/>
    <property type="molecule type" value="Genomic_DNA"/>
</dbReference>
<protein>
    <submittedName>
        <fullName evidence="2">Uncharacterized protein</fullName>
    </submittedName>
</protein>
<sequence>MSEKKRWKILRFLGYAIPILSVVYVLSIGPVLAFIIASGNMRHCTDYGLAGTLYTPILLTMNKSAFITNLVNEYMLLCSRFF</sequence>